<feature type="compositionally biased region" description="Basic and acidic residues" evidence="1">
    <location>
        <begin position="328"/>
        <end position="341"/>
    </location>
</feature>
<protein>
    <submittedName>
        <fullName evidence="2">DUF1864 family protein</fullName>
    </submittedName>
</protein>
<evidence type="ECO:0000256" key="1">
    <source>
        <dbReference type="SAM" id="MobiDB-lite"/>
    </source>
</evidence>
<dbReference type="InterPro" id="IPR015029">
    <property type="entry name" value="PrnB"/>
</dbReference>
<dbReference type="Gene3D" id="1.20.58.600">
    <property type="match status" value="1"/>
</dbReference>
<evidence type="ECO:0000313" key="3">
    <source>
        <dbReference type="Proteomes" id="UP001501442"/>
    </source>
</evidence>
<dbReference type="EMBL" id="BAABHK010000001">
    <property type="protein sequence ID" value="GAA4621624.1"/>
    <property type="molecule type" value="Genomic_DNA"/>
</dbReference>
<accession>A0ABP8U3I1</accession>
<dbReference type="Gene3D" id="1.20.58.480">
    <property type="match status" value="1"/>
</dbReference>
<name>A0ABP8U3I1_9ACTN</name>
<proteinExistence type="predicted"/>
<gene>
    <name evidence="2" type="ORF">GCM10023196_010630</name>
</gene>
<dbReference type="Proteomes" id="UP001501442">
    <property type="component" value="Unassembled WGS sequence"/>
</dbReference>
<dbReference type="InterPro" id="IPR037217">
    <property type="entry name" value="Trp/Indoleamine_2_3_dOase-like"/>
</dbReference>
<evidence type="ECO:0000313" key="2">
    <source>
        <dbReference type="EMBL" id="GAA4621624.1"/>
    </source>
</evidence>
<dbReference type="Pfam" id="PF08933">
    <property type="entry name" value="PrnB"/>
    <property type="match status" value="1"/>
</dbReference>
<comment type="caution">
    <text evidence="2">The sequence shown here is derived from an EMBL/GenBank/DDBJ whole genome shotgun (WGS) entry which is preliminary data.</text>
</comment>
<keyword evidence="3" id="KW-1185">Reference proteome</keyword>
<feature type="region of interest" description="Disordered" evidence="1">
    <location>
        <begin position="328"/>
        <end position="347"/>
    </location>
</feature>
<organism evidence="2 3">
    <name type="scientific">Actinoallomurus vinaceus</name>
    <dbReference type="NCBI Taxonomy" id="1080074"/>
    <lineage>
        <taxon>Bacteria</taxon>
        <taxon>Bacillati</taxon>
        <taxon>Actinomycetota</taxon>
        <taxon>Actinomycetes</taxon>
        <taxon>Streptosporangiales</taxon>
        <taxon>Thermomonosporaceae</taxon>
        <taxon>Actinoallomurus</taxon>
    </lineage>
</organism>
<dbReference type="SUPFAM" id="SSF140959">
    <property type="entry name" value="Indolic compounds 2,3-dioxygenase-like"/>
    <property type="match status" value="1"/>
</dbReference>
<dbReference type="RefSeq" id="WP_345429461.1">
    <property type="nucleotide sequence ID" value="NZ_BAABHK010000001.1"/>
</dbReference>
<sequence>MEEVINELDRWLRHEFVDLNTELEEAYFAARSEILDGPDLDKTKQAILEDGGTLIARVAGTGRIPGDARERYRLLGAVGFYLAACRRHEVGADGEPLTTAWSLANRLGSSLGVAPRFVFAHQSIHNPAVRGTFLTFTSLPDEEVFIRGNALAVLAYQRAADALRRIPPMGVSSPMATYLFEQARAALDDVLRFNQALGGELDADRFFLNIRPYFKTYRVGTVEYRGANAGDFAAINEIDLLLGLSDATDPFYQHVLAEKYPYVPPEDQGPLRAAALAEPLLEAFLREAATGPAGERLRRNGGLFLAVCRAHAAAYTYHHHRLVKPFLERPAEDAPQDRREGMTASGPPLDVVIGGLARLSDLRAARDRAGLATARAALDRLQALLAAGA</sequence>
<reference evidence="3" key="1">
    <citation type="journal article" date="2019" name="Int. J. Syst. Evol. Microbiol.">
        <title>The Global Catalogue of Microorganisms (GCM) 10K type strain sequencing project: providing services to taxonomists for standard genome sequencing and annotation.</title>
        <authorList>
            <consortium name="The Broad Institute Genomics Platform"/>
            <consortium name="The Broad Institute Genome Sequencing Center for Infectious Disease"/>
            <person name="Wu L."/>
            <person name="Ma J."/>
        </authorList>
    </citation>
    <scope>NUCLEOTIDE SEQUENCE [LARGE SCALE GENOMIC DNA]</scope>
    <source>
        <strain evidence="3">JCM 17939</strain>
    </source>
</reference>